<dbReference type="OrthoDB" id="337567at2"/>
<dbReference type="Proteomes" id="UP000268007">
    <property type="component" value="Unassembled WGS sequence"/>
</dbReference>
<dbReference type="PROSITE" id="PS50943">
    <property type="entry name" value="HTH_CROC1"/>
    <property type="match status" value="1"/>
</dbReference>
<reference evidence="2 3" key="1">
    <citation type="submission" date="2018-10" db="EMBL/GenBank/DDBJ databases">
        <title>Genomic Encyclopedia of Archaeal and Bacterial Type Strains, Phase II (KMG-II): from individual species to whole genera.</title>
        <authorList>
            <person name="Goeker M."/>
        </authorList>
    </citation>
    <scope>NUCLEOTIDE SEQUENCE [LARGE SCALE GENOMIC DNA]</scope>
    <source>
        <strain evidence="2 3">DSM 18602</strain>
    </source>
</reference>
<dbReference type="RefSeq" id="WP_121198372.1">
    <property type="nucleotide sequence ID" value="NZ_RBKU01000001.1"/>
</dbReference>
<dbReference type="SUPFAM" id="SSF47413">
    <property type="entry name" value="lambda repressor-like DNA-binding domains"/>
    <property type="match status" value="1"/>
</dbReference>
<accession>A0A495J373</accession>
<dbReference type="Gene3D" id="1.10.260.40">
    <property type="entry name" value="lambda repressor-like DNA-binding domains"/>
    <property type="match status" value="1"/>
</dbReference>
<dbReference type="EMBL" id="RBKU01000001">
    <property type="protein sequence ID" value="RKR82804.1"/>
    <property type="molecule type" value="Genomic_DNA"/>
</dbReference>
<comment type="caution">
    <text evidence="2">The sequence shown here is derived from an EMBL/GenBank/DDBJ whole genome shotgun (WGS) entry which is preliminary data.</text>
</comment>
<dbReference type="InterPro" id="IPR001387">
    <property type="entry name" value="Cro/C1-type_HTH"/>
</dbReference>
<evidence type="ECO:0000313" key="3">
    <source>
        <dbReference type="Proteomes" id="UP000268007"/>
    </source>
</evidence>
<gene>
    <name evidence="2" type="ORF">BDD43_2993</name>
</gene>
<sequence length="100" mass="11242">MKKNDNLTTLDDFIKKEYGDRGTTKRELFEQGYSEFKLGALIHEARKAKGLTQTQLADKCGTTKAYISKVENDVQDVRVATLRKIIEVGLGGHLELSIKL</sequence>
<evidence type="ECO:0000259" key="1">
    <source>
        <dbReference type="PROSITE" id="PS50943"/>
    </source>
</evidence>
<evidence type="ECO:0000313" key="2">
    <source>
        <dbReference type="EMBL" id="RKR82804.1"/>
    </source>
</evidence>
<keyword evidence="3" id="KW-1185">Reference proteome</keyword>
<feature type="domain" description="HTH cro/C1-type" evidence="1">
    <location>
        <begin position="42"/>
        <end position="88"/>
    </location>
</feature>
<dbReference type="AlphaFoldDB" id="A0A495J373"/>
<dbReference type="InterPro" id="IPR010982">
    <property type="entry name" value="Lambda_DNA-bd_dom_sf"/>
</dbReference>
<organism evidence="2 3">
    <name type="scientific">Mucilaginibacter gracilis</name>
    <dbReference type="NCBI Taxonomy" id="423350"/>
    <lineage>
        <taxon>Bacteria</taxon>
        <taxon>Pseudomonadati</taxon>
        <taxon>Bacteroidota</taxon>
        <taxon>Sphingobacteriia</taxon>
        <taxon>Sphingobacteriales</taxon>
        <taxon>Sphingobacteriaceae</taxon>
        <taxon>Mucilaginibacter</taxon>
    </lineage>
</organism>
<dbReference type="Pfam" id="PF01381">
    <property type="entry name" value="HTH_3"/>
    <property type="match status" value="1"/>
</dbReference>
<dbReference type="GO" id="GO:0003677">
    <property type="term" value="F:DNA binding"/>
    <property type="evidence" value="ECO:0007669"/>
    <property type="project" value="InterPro"/>
</dbReference>
<name>A0A495J373_9SPHI</name>
<dbReference type="SMART" id="SM00530">
    <property type="entry name" value="HTH_XRE"/>
    <property type="match status" value="1"/>
</dbReference>
<dbReference type="CDD" id="cd00093">
    <property type="entry name" value="HTH_XRE"/>
    <property type="match status" value="1"/>
</dbReference>
<protein>
    <submittedName>
        <fullName evidence="2">Helix-turn-helix protein</fullName>
    </submittedName>
</protein>
<proteinExistence type="predicted"/>